<accession>A0A4S4LKN9</accession>
<sequence length="170" mass="19114">MLSSSWTAQTWLDLFGRSQNLKHLRSVGTEISYLPRALVMPVIPREQLTGNEYLAMLRDNLLFPKLSSLTIENALHEVREPFDRCLRELLVPALFARKRLGAPLQSFMVNGPIAAETISILARANSAIKRHGYGGDRTSDRGGSSGEENVTSTELYYDDRYIFDEDALLP</sequence>
<comment type="caution">
    <text evidence="1">The sequence shown here is derived from an EMBL/GenBank/DDBJ whole genome shotgun (WGS) entry which is preliminary data.</text>
</comment>
<reference evidence="1 2" key="1">
    <citation type="submission" date="2019-02" db="EMBL/GenBank/DDBJ databases">
        <title>Genome sequencing of the rare red list fungi Bondarzewia mesenterica.</title>
        <authorList>
            <person name="Buettner E."/>
            <person name="Kellner H."/>
        </authorList>
    </citation>
    <scope>NUCLEOTIDE SEQUENCE [LARGE SCALE GENOMIC DNA]</scope>
    <source>
        <strain evidence="1 2">DSM 108281</strain>
    </source>
</reference>
<dbReference type="EMBL" id="SGPL01000462">
    <property type="protein sequence ID" value="THH12447.1"/>
    <property type="molecule type" value="Genomic_DNA"/>
</dbReference>
<dbReference type="AlphaFoldDB" id="A0A4S4LKN9"/>
<gene>
    <name evidence="1" type="ORF">EW146_g7689</name>
</gene>
<name>A0A4S4LKN9_9AGAM</name>
<proteinExistence type="predicted"/>
<dbReference type="Proteomes" id="UP000310158">
    <property type="component" value="Unassembled WGS sequence"/>
</dbReference>
<protein>
    <submittedName>
        <fullName evidence="1">Uncharacterized protein</fullName>
    </submittedName>
</protein>
<organism evidence="1 2">
    <name type="scientific">Bondarzewia mesenterica</name>
    <dbReference type="NCBI Taxonomy" id="1095465"/>
    <lineage>
        <taxon>Eukaryota</taxon>
        <taxon>Fungi</taxon>
        <taxon>Dikarya</taxon>
        <taxon>Basidiomycota</taxon>
        <taxon>Agaricomycotina</taxon>
        <taxon>Agaricomycetes</taxon>
        <taxon>Russulales</taxon>
        <taxon>Bondarzewiaceae</taxon>
        <taxon>Bondarzewia</taxon>
    </lineage>
</organism>
<keyword evidence="2" id="KW-1185">Reference proteome</keyword>
<evidence type="ECO:0000313" key="2">
    <source>
        <dbReference type="Proteomes" id="UP000310158"/>
    </source>
</evidence>
<evidence type="ECO:0000313" key="1">
    <source>
        <dbReference type="EMBL" id="THH12447.1"/>
    </source>
</evidence>